<dbReference type="InterPro" id="IPR038496">
    <property type="entry name" value="Rad61_Wapl_sf"/>
</dbReference>
<dbReference type="KEGG" id="tbl:TBLA_0G02940"/>
<dbReference type="InterPro" id="IPR031550">
    <property type="entry name" value="Rad61_Wapl"/>
</dbReference>
<feature type="region of interest" description="Disordered" evidence="1">
    <location>
        <begin position="70"/>
        <end position="96"/>
    </location>
</feature>
<dbReference type="EMBL" id="HE806322">
    <property type="protein sequence ID" value="CCH62231.1"/>
    <property type="molecule type" value="Genomic_DNA"/>
</dbReference>
<sequence>MKTYGRRMGTPVLLKTIDLDLPIDFSDDNSISGTDIDENHITEPSDRHISLDSIELDDSGNNDIINSQLSRQSSEISSQLNNKDIKTNNSFPQYSSDTIKNKRLNQQDMEEFEFLDLPKRSLKKRKKTNYKKKIVKELNDIDTEESTQELQSRDNSSSEVFEGVKNVGRYLSTLKPDGFGLLHVEEESDHPDNTTNNINKYMQPFASSKARLYGHSRTILVDNREDDHESDKDGTEIKNYEDEELYKEENGTADTSMSSFKMEYIKTFHYSELKNMGDTLKYQDELEFLSLDTNDMSLKENFVINKFVNLALLLNSEVDFFAYVQKYKATDIWEWCFPKNRIFSDPVLILLQGFFASTLFNENFGATPSYFSNFLIKLQKQVRIPKLQSDLSKMACLNFQDFLNFTNNKLGIDYSFEIFSKYKRDILIDNSQAVLSSCIDYISRIVDIEELSNLEAIFQVLNILLENDIKNMEITNVEKLKIIDFLMKLMNTEYINTMDFNKCLILLTNDEELIIENSTRNEIVNHCFKYFIASIDIINDATRNTSEDYKLLPLLDINVLILKLGLCLNVVSSSQISLDIHCESSWSDLTILMHSISTTNPSKSDNLEPQVEFIYNMILLNVAYLYIKQNNDEHLKKKDLNLIVVSLKKFYEDTNDYNESIHLKIKKL</sequence>
<dbReference type="OrthoDB" id="4069585at2759"/>
<dbReference type="eggNOG" id="ENOG502RY5C">
    <property type="taxonomic scope" value="Eukaryota"/>
</dbReference>
<dbReference type="RefSeq" id="XP_004181750.1">
    <property type="nucleotide sequence ID" value="XM_004181702.1"/>
</dbReference>
<organism evidence="3 4">
    <name type="scientific">Henningerozyma blattae (strain ATCC 34711 / CBS 6284 / DSM 70876 / NBRC 10599 / NRRL Y-10934 / UCD 77-7)</name>
    <name type="common">Yeast</name>
    <name type="synonym">Tetrapisispora blattae</name>
    <dbReference type="NCBI Taxonomy" id="1071380"/>
    <lineage>
        <taxon>Eukaryota</taxon>
        <taxon>Fungi</taxon>
        <taxon>Dikarya</taxon>
        <taxon>Ascomycota</taxon>
        <taxon>Saccharomycotina</taxon>
        <taxon>Saccharomycetes</taxon>
        <taxon>Saccharomycetales</taxon>
        <taxon>Saccharomycetaceae</taxon>
        <taxon>Henningerozyma</taxon>
    </lineage>
</organism>
<keyword evidence="4" id="KW-1185">Reference proteome</keyword>
<dbReference type="InParanoid" id="I2H779"/>
<evidence type="ECO:0000313" key="3">
    <source>
        <dbReference type="EMBL" id="CCH62231.1"/>
    </source>
</evidence>
<feature type="compositionally biased region" description="Low complexity" evidence="1">
    <location>
        <begin position="70"/>
        <end position="79"/>
    </location>
</feature>
<dbReference type="HOGENOM" id="CLU_460918_0_0_1"/>
<name>I2H779_HENB6</name>
<evidence type="ECO:0000256" key="1">
    <source>
        <dbReference type="SAM" id="MobiDB-lite"/>
    </source>
</evidence>
<dbReference type="FunCoup" id="I2H779">
    <property type="interactions" value="20"/>
</dbReference>
<protein>
    <recommendedName>
        <fullName evidence="2">Rad61 Wapl domain-containing protein</fullName>
    </recommendedName>
</protein>
<dbReference type="GeneID" id="14497363"/>
<dbReference type="STRING" id="1071380.I2H779"/>
<reference evidence="3 4" key="1">
    <citation type="journal article" date="2011" name="Proc. Natl. Acad. Sci. U.S.A.">
        <title>Evolutionary erosion of yeast sex chromosomes by mating-type switching accidents.</title>
        <authorList>
            <person name="Gordon J.L."/>
            <person name="Armisen D."/>
            <person name="Proux-Wera E."/>
            <person name="Oheigeartaigh S.S."/>
            <person name="Byrne K.P."/>
            <person name="Wolfe K.H."/>
        </authorList>
    </citation>
    <scope>NUCLEOTIDE SEQUENCE [LARGE SCALE GENOMIC DNA]</scope>
    <source>
        <strain evidence="4">ATCC 34711 / CBS 6284 / DSM 70876 / NBRC 10599 / NRRL Y-10934 / UCD 77-7</strain>
    </source>
</reference>
<feature type="domain" description="Rad61 Wapl" evidence="2">
    <location>
        <begin position="266"/>
        <end position="667"/>
    </location>
</feature>
<accession>I2H779</accession>
<evidence type="ECO:0000259" key="2">
    <source>
        <dbReference type="Pfam" id="PF16997"/>
    </source>
</evidence>
<dbReference type="AlphaFoldDB" id="I2H779"/>
<dbReference type="OMA" id="KHDANIT"/>
<feature type="compositionally biased region" description="Polar residues" evidence="1">
    <location>
        <begin position="87"/>
        <end position="96"/>
    </location>
</feature>
<evidence type="ECO:0000313" key="4">
    <source>
        <dbReference type="Proteomes" id="UP000002866"/>
    </source>
</evidence>
<dbReference type="Pfam" id="PF16997">
    <property type="entry name" value="Wap1"/>
    <property type="match status" value="1"/>
</dbReference>
<gene>
    <name evidence="3" type="primary">TBLA0G02940</name>
    <name evidence="3" type="ORF">TBLA_0G02940</name>
</gene>
<dbReference type="Gene3D" id="1.25.10.60">
    <property type="entry name" value="Rad61, Wapl domain"/>
    <property type="match status" value="1"/>
</dbReference>
<proteinExistence type="predicted"/>
<dbReference type="Proteomes" id="UP000002866">
    <property type="component" value="Chromosome 7"/>
</dbReference>